<reference evidence="2" key="1">
    <citation type="submission" date="2017-04" db="EMBL/GenBank/DDBJ databases">
        <title>Population genomics of picophytoplankton unveils novel chromosome hypervariability.</title>
        <authorList>
            <consortium name="DOE Joint Genome Institute"/>
            <person name="Blanc-Mathieu R."/>
            <person name="Krasovec M."/>
            <person name="Hebrard M."/>
            <person name="Yau S."/>
            <person name="Desgranges E."/>
            <person name="Martin J."/>
            <person name="Schackwitz W."/>
            <person name="Kuo A."/>
            <person name="Salin G."/>
            <person name="Donnadieu C."/>
            <person name="Desdevises Y."/>
            <person name="Sanchez-Ferandin S."/>
            <person name="Moreau H."/>
            <person name="Rivals E."/>
            <person name="Grigoriev I.V."/>
            <person name="Grimsley N."/>
            <person name="Eyre-Walker A."/>
            <person name="Piganeau G."/>
        </authorList>
    </citation>
    <scope>NUCLEOTIDE SEQUENCE [LARGE SCALE GENOMIC DNA]</scope>
    <source>
        <strain evidence="2">RCC 1115</strain>
    </source>
</reference>
<accession>A0A1Y5IFN0</accession>
<name>A0A1Y5IFN0_OSTTA</name>
<gene>
    <name evidence="2" type="ORF">BE221DRAFT_204984</name>
</gene>
<dbReference type="Proteomes" id="UP000195557">
    <property type="component" value="Unassembled WGS sequence"/>
</dbReference>
<evidence type="ECO:0000256" key="1">
    <source>
        <dbReference type="SAM" id="MobiDB-lite"/>
    </source>
</evidence>
<protein>
    <submittedName>
        <fullName evidence="2">Uncharacterized protein</fullName>
    </submittedName>
</protein>
<evidence type="ECO:0000313" key="2">
    <source>
        <dbReference type="EMBL" id="OUS46893.1"/>
    </source>
</evidence>
<sequence>MGEVATKAKNKQKQAEEKAQHMKPTWKANTVRGRFYSDLYIPMDESVRDDLKGNVFVPVAVPYLFQFANEFKHKNAWMDIIGIKKEEQARVYSELWRDDCTHSQQWSGENGCCGESCCFVAGHRQEITGFRG</sequence>
<proteinExistence type="predicted"/>
<dbReference type="EMBL" id="KZ155780">
    <property type="protein sequence ID" value="OUS46893.1"/>
    <property type="molecule type" value="Genomic_DNA"/>
</dbReference>
<feature type="region of interest" description="Disordered" evidence="1">
    <location>
        <begin position="1"/>
        <end position="23"/>
    </location>
</feature>
<organism evidence="2">
    <name type="scientific">Ostreococcus tauri</name>
    <name type="common">Marine green alga</name>
    <dbReference type="NCBI Taxonomy" id="70448"/>
    <lineage>
        <taxon>Eukaryota</taxon>
        <taxon>Viridiplantae</taxon>
        <taxon>Chlorophyta</taxon>
        <taxon>Mamiellophyceae</taxon>
        <taxon>Mamiellales</taxon>
        <taxon>Bathycoccaceae</taxon>
        <taxon>Ostreococcus</taxon>
    </lineage>
</organism>
<dbReference type="eggNOG" id="ENOG502T1I1">
    <property type="taxonomic scope" value="Eukaryota"/>
</dbReference>
<dbReference type="AlphaFoldDB" id="A0A1Y5IFN0"/>